<keyword evidence="4" id="KW-0328">Glycosyltransferase</keyword>
<dbReference type="Pfam" id="PF13181">
    <property type="entry name" value="TPR_8"/>
    <property type="match status" value="1"/>
</dbReference>
<dbReference type="GO" id="GO:0097363">
    <property type="term" value="F:protein O-acetylglucosaminyltransferase activity"/>
    <property type="evidence" value="ECO:0007669"/>
    <property type="project" value="UniProtKB-EC"/>
</dbReference>
<keyword evidence="5 12" id="KW-0808">Transferase</keyword>
<keyword evidence="7 8" id="KW-0802">TPR repeat</keyword>
<dbReference type="InterPro" id="IPR011990">
    <property type="entry name" value="TPR-like_helical_dom_sf"/>
</dbReference>
<dbReference type="PANTHER" id="PTHR44835">
    <property type="entry name" value="UDP-N-ACETYLGLUCOSAMINE--PEPTIDE N-ACETYLGLUCOSAMINYLTRANSFERASE SPINDLY-RELATED"/>
    <property type="match status" value="1"/>
</dbReference>
<feature type="domain" description="Methyltransferase type 12" evidence="9">
    <location>
        <begin position="41"/>
        <end position="140"/>
    </location>
</feature>
<dbReference type="Gene3D" id="3.40.50.11380">
    <property type="match status" value="1"/>
</dbReference>
<dbReference type="SUPFAM" id="SSF53756">
    <property type="entry name" value="UDP-Glycosyltransferase/glycogen phosphorylase"/>
    <property type="match status" value="1"/>
</dbReference>
<organism evidence="12">
    <name type="scientific">Citrobacter koseri</name>
    <name type="common">Citrobacter diversus</name>
    <dbReference type="NCBI Taxonomy" id="545"/>
    <lineage>
        <taxon>Bacteria</taxon>
        <taxon>Pseudomonadati</taxon>
        <taxon>Pseudomonadota</taxon>
        <taxon>Gammaproteobacteria</taxon>
        <taxon>Enterobacterales</taxon>
        <taxon>Enterobacteriaceae</taxon>
        <taxon>Citrobacter</taxon>
    </lineage>
</organism>
<dbReference type="EMBL" id="LK931336">
    <property type="protein sequence ID" value="CDZ82997.1"/>
    <property type="molecule type" value="Genomic_DNA"/>
</dbReference>
<accession>A0A078LCP9</accession>
<dbReference type="InterPro" id="IPR029489">
    <property type="entry name" value="OGT/SEC/SPY_C"/>
</dbReference>
<dbReference type="Gene3D" id="3.40.50.2000">
    <property type="entry name" value="Glycogen Phosphorylase B"/>
    <property type="match status" value="1"/>
</dbReference>
<dbReference type="PROSITE" id="PS50005">
    <property type="entry name" value="TPR"/>
    <property type="match status" value="1"/>
</dbReference>
<dbReference type="AlphaFoldDB" id="A0A078LCP9"/>
<comment type="similarity">
    <text evidence="2">Belongs to the glycosyltransferase 41 family. O-GlcNAc transferase subfamily.</text>
</comment>
<evidence type="ECO:0000259" key="9">
    <source>
        <dbReference type="Pfam" id="PF08242"/>
    </source>
</evidence>
<proteinExistence type="inferred from homology"/>
<evidence type="ECO:0000256" key="6">
    <source>
        <dbReference type="ARBA" id="ARBA00022737"/>
    </source>
</evidence>
<comment type="pathway">
    <text evidence="1">Protein modification; protein glycosylation.</text>
</comment>
<dbReference type="SUPFAM" id="SSF53335">
    <property type="entry name" value="S-adenosyl-L-methionine-dependent methyltransferases"/>
    <property type="match status" value="1"/>
</dbReference>
<dbReference type="GO" id="GO:0008168">
    <property type="term" value="F:methyltransferase activity"/>
    <property type="evidence" value="ECO:0007669"/>
    <property type="project" value="UniProtKB-KW"/>
</dbReference>
<evidence type="ECO:0000256" key="8">
    <source>
        <dbReference type="PROSITE-ProRule" id="PRU00339"/>
    </source>
</evidence>
<dbReference type="EC" id="2.4.1.255" evidence="3"/>
<evidence type="ECO:0000256" key="7">
    <source>
        <dbReference type="ARBA" id="ARBA00022803"/>
    </source>
</evidence>
<evidence type="ECO:0000256" key="3">
    <source>
        <dbReference type="ARBA" id="ARBA00011970"/>
    </source>
</evidence>
<evidence type="ECO:0000256" key="2">
    <source>
        <dbReference type="ARBA" id="ARBA00005386"/>
    </source>
</evidence>
<dbReference type="Pfam" id="PF14559">
    <property type="entry name" value="TPR_19"/>
    <property type="match status" value="1"/>
</dbReference>
<dbReference type="Pfam" id="PF13844">
    <property type="entry name" value="Glyco_transf_41"/>
    <property type="match status" value="2"/>
</dbReference>
<gene>
    <name evidence="12" type="ORF">BN1086_01098</name>
</gene>
<evidence type="ECO:0000256" key="1">
    <source>
        <dbReference type="ARBA" id="ARBA00004922"/>
    </source>
</evidence>
<dbReference type="PATRIC" id="fig|545.12.peg.1091"/>
<reference evidence="12" key="1">
    <citation type="submission" date="2014-06" db="EMBL/GenBank/DDBJ databases">
        <authorList>
            <person name="Urmite Genomes Urmite Genomes"/>
        </authorList>
    </citation>
    <scope>NUCLEOTIDE SEQUENCE</scope>
</reference>
<evidence type="ECO:0000259" key="11">
    <source>
        <dbReference type="Pfam" id="PF13844"/>
    </source>
</evidence>
<dbReference type="InterPro" id="IPR029063">
    <property type="entry name" value="SAM-dependent_MTases_sf"/>
</dbReference>
<feature type="repeat" description="TPR" evidence="8">
    <location>
        <begin position="664"/>
        <end position="697"/>
    </location>
</feature>
<dbReference type="Gene3D" id="3.40.50.150">
    <property type="entry name" value="Vaccinia Virus protein VP39"/>
    <property type="match status" value="1"/>
</dbReference>
<evidence type="ECO:0000259" key="10">
    <source>
        <dbReference type="Pfam" id="PF10119"/>
    </source>
</evidence>
<dbReference type="InterPro" id="IPR018773">
    <property type="entry name" value="MeTrfase_reg_dom_prd"/>
</dbReference>
<dbReference type="InterPro" id="IPR013217">
    <property type="entry name" value="Methyltransf_12"/>
</dbReference>
<feature type="domain" description="O-GlcNAc transferase C-terminal" evidence="11">
    <location>
        <begin position="704"/>
        <end position="895"/>
    </location>
</feature>
<dbReference type="SMART" id="SM00028">
    <property type="entry name" value="TPR"/>
    <property type="match status" value="4"/>
</dbReference>
<keyword evidence="6" id="KW-0677">Repeat</keyword>
<protein>
    <recommendedName>
        <fullName evidence="3">protein O-GlcNAc transferase</fullName>
        <ecNumber evidence="3">2.4.1.255</ecNumber>
    </recommendedName>
</protein>
<dbReference type="Pfam" id="PF08242">
    <property type="entry name" value="Methyltransf_12"/>
    <property type="match status" value="1"/>
</dbReference>
<keyword evidence="12" id="KW-0489">Methyltransferase</keyword>
<feature type="domain" description="O-GlcNAc transferase C-terminal" evidence="11">
    <location>
        <begin position="914"/>
        <end position="1086"/>
    </location>
</feature>
<feature type="domain" description="Methyltransferase regulatory" evidence="10">
    <location>
        <begin position="206"/>
        <end position="288"/>
    </location>
</feature>
<dbReference type="Gene3D" id="1.25.40.10">
    <property type="entry name" value="Tetratricopeptide repeat domain"/>
    <property type="match status" value="1"/>
</dbReference>
<dbReference type="SUPFAM" id="SSF48452">
    <property type="entry name" value="TPR-like"/>
    <property type="match status" value="1"/>
</dbReference>
<name>A0A078LCP9_CITKO</name>
<evidence type="ECO:0000256" key="4">
    <source>
        <dbReference type="ARBA" id="ARBA00022676"/>
    </source>
</evidence>
<dbReference type="GO" id="GO:0032259">
    <property type="term" value="P:methylation"/>
    <property type="evidence" value="ECO:0007669"/>
    <property type="project" value="UniProtKB-KW"/>
</dbReference>
<sequence length="1119" mass="125775">MGLPTESDKSYSICYSTPGHIRAVNHLYGVTTPVLDTARVLELGAGEGYTLYSQALMYPNSRFVGVELESENSLSSQQALLGSAPDNLALFSLSLDDLLSQDIGEYDYIIIHGSFSWLSNDIRDQLLAFCQQHLSPQGCIAIEWECHPGAKINEIIRDAVQIHSSLANDIETQIASSRAMLSWLKLNGVTGEAAFLKNSDTLSDLLISHSLLQTPNEYRYLLEFAGVIETFGLAYVGDLLPWTELAAHYDEKIQHLHNVLSPLNNKILIQQYLDFAVNRGTRFSLLTHSDNAQTVSVLPDLTKLKDLRWAGSFRRQSLQGRILNTLTANSETPVSTDDIATLALLDALGDGWPSSLTFEQLVYNVRQPDLEDKAWREDISQSLSALFLKGLPDLHFSLDKSVYDTCQAAPAQWVAATRGKYAINRWHETVELNDEELSAMSAPTPVVMAQNAQILFSLVKKGMVAAAPKAWRAFLQQLIGHFPAEETWPLVFSLILYSGTEANGGFLPSAIATPGKKKTSMPALAPVEEAFHRQLEKLMQEGRFQQARANIERLVAQRPDNVHVHYLLANFYLRTSDYDAGLKASMSLLSLQSSSWRIFYELSAIFYRKNWRWQAGRLARAILRAEPGYAAAWDLLSSLHREMMEYTLAEMCSRKAIEIEPRSAGIIENLGMILGDQSKMSEAIPYLRRVVELEPGNFNAFTNLLFGLTHSTELTAQDLLEEHKQFGLAAERWASKQPFTITHTREEKSRLRIGFVSGDFGRHPVTNFLAPVWYSLDRDRFEIYGYQNSSLQDEVTERLMESACVWSKVTHLSHLEFAEQVKRDGIDILVDLSGHTGYNRLPAFALKPAPVQLSWIGYPGTTGMATVDYYLIDSRFAEPGVLDSAFVEKLIYLPAVQQFHPNKESPDVGPLPALKNGFITFASFNRPKKINDEVVRIWSKILHSIPDARLLIGYMSDSNMVNHFRMLFKEQGINEERLLFRQKMSLHEYLALHNDIDVLLDTFPYTGGTTTWHAIWMGVPTLTIAGDTIASRQCSAGLNFCGLQDFVAVDKEQYIAKAVLLSEQTHALAELRQSLRSRLKEKSVSQVREAIYFERALEIIWQRYCQGLPPAPVVINSDT</sequence>
<dbReference type="PANTHER" id="PTHR44835:SF1">
    <property type="entry name" value="PROTEIN O-GLCNAC TRANSFERASE"/>
    <property type="match status" value="1"/>
</dbReference>
<dbReference type="InterPro" id="IPR019734">
    <property type="entry name" value="TPR_rpt"/>
</dbReference>
<evidence type="ECO:0000256" key="5">
    <source>
        <dbReference type="ARBA" id="ARBA00022679"/>
    </source>
</evidence>
<evidence type="ECO:0000313" key="12">
    <source>
        <dbReference type="EMBL" id="CDZ82997.1"/>
    </source>
</evidence>
<dbReference type="InterPro" id="IPR051939">
    <property type="entry name" value="Glycosyltr_41/O-GlcNAc_trsf"/>
</dbReference>
<dbReference type="Pfam" id="PF10119">
    <property type="entry name" value="MethyTransf_Reg"/>
    <property type="match status" value="1"/>
</dbReference>